<dbReference type="RefSeq" id="WP_242152799.1">
    <property type="nucleotide sequence ID" value="NZ_CP093379.1"/>
</dbReference>
<evidence type="ECO:0000313" key="2">
    <source>
        <dbReference type="EMBL" id="UNM97385.1"/>
    </source>
</evidence>
<dbReference type="EMBL" id="CP093379">
    <property type="protein sequence ID" value="UNM97385.1"/>
    <property type="molecule type" value="Genomic_DNA"/>
</dbReference>
<evidence type="ECO:0000256" key="1">
    <source>
        <dbReference type="SAM" id="MobiDB-lite"/>
    </source>
</evidence>
<accession>A0ABY3X530</accession>
<proteinExistence type="predicted"/>
<reference evidence="2 3" key="1">
    <citation type="submission" date="2022-03" db="EMBL/GenBank/DDBJ databases">
        <title>Ignatzschineria rhizosphaerae HR5S32.</title>
        <authorList>
            <person name="Sun J.Q."/>
            <person name="Feng J.Y."/>
        </authorList>
    </citation>
    <scope>NUCLEOTIDE SEQUENCE [LARGE SCALE GENOMIC DNA]</scope>
    <source>
        <strain evidence="2 3">HR5S32</strain>
    </source>
</reference>
<name>A0ABY3X530_9GAMM</name>
<protein>
    <recommendedName>
        <fullName evidence="4">Thiocillin family RiPP</fullName>
    </recommendedName>
</protein>
<organism evidence="2 3">
    <name type="scientific">Ignatzschineria rhizosphaerae</name>
    <dbReference type="NCBI Taxonomy" id="2923279"/>
    <lineage>
        <taxon>Bacteria</taxon>
        <taxon>Pseudomonadati</taxon>
        <taxon>Pseudomonadota</taxon>
        <taxon>Gammaproteobacteria</taxon>
        <taxon>Cardiobacteriales</taxon>
        <taxon>Ignatzschineriaceae</taxon>
        <taxon>Ignatzschineria</taxon>
    </lineage>
</organism>
<dbReference type="Proteomes" id="UP000829542">
    <property type="component" value="Chromosome"/>
</dbReference>
<evidence type="ECO:0008006" key="4">
    <source>
        <dbReference type="Google" id="ProtNLM"/>
    </source>
</evidence>
<keyword evidence="3" id="KW-1185">Reference proteome</keyword>
<gene>
    <name evidence="2" type="ORF">MMG00_05935</name>
</gene>
<sequence>MSDELDDLTFDLDNLYEGVTGNSENPIDASEPEEVEDVGCVGGACTL</sequence>
<evidence type="ECO:0000313" key="3">
    <source>
        <dbReference type="Proteomes" id="UP000829542"/>
    </source>
</evidence>
<feature type="region of interest" description="Disordered" evidence="1">
    <location>
        <begin position="16"/>
        <end position="35"/>
    </location>
</feature>